<dbReference type="EMBL" id="KV460213">
    <property type="protein sequence ID" value="OBT99287.1"/>
    <property type="molecule type" value="Genomic_DNA"/>
</dbReference>
<dbReference type="STRING" id="342668.A0A1B8GTX8"/>
<dbReference type="AlphaFoldDB" id="A0A1B8GTX8"/>
<evidence type="ECO:0000256" key="4">
    <source>
        <dbReference type="SAM" id="Phobius"/>
    </source>
</evidence>
<dbReference type="InterPro" id="IPR045095">
    <property type="entry name" value="ACDP"/>
</dbReference>
<dbReference type="SUPFAM" id="SSF54631">
    <property type="entry name" value="CBS-domain pair"/>
    <property type="match status" value="1"/>
</dbReference>
<evidence type="ECO:0000313" key="7">
    <source>
        <dbReference type="Proteomes" id="UP000091956"/>
    </source>
</evidence>
<feature type="compositionally biased region" description="Basic and acidic residues" evidence="3">
    <location>
        <begin position="489"/>
        <end position="509"/>
    </location>
</feature>
<proteinExistence type="predicted"/>
<dbReference type="InterPro" id="IPR002550">
    <property type="entry name" value="CNNM"/>
</dbReference>
<evidence type="ECO:0000256" key="1">
    <source>
        <dbReference type="ARBA" id="ARBA00022737"/>
    </source>
</evidence>
<dbReference type="OrthoDB" id="10065185at2759"/>
<gene>
    <name evidence="6" type="ORF">VE01_02577</name>
</gene>
<feature type="transmembrane region" description="Helical" evidence="4">
    <location>
        <begin position="101"/>
        <end position="121"/>
    </location>
</feature>
<keyword evidence="2 4" id="KW-1133">Transmembrane helix</keyword>
<feature type="region of interest" description="Disordered" evidence="3">
    <location>
        <begin position="586"/>
        <end position="605"/>
    </location>
</feature>
<dbReference type="PROSITE" id="PS51846">
    <property type="entry name" value="CNNM"/>
    <property type="match status" value="1"/>
</dbReference>
<organism evidence="6 7">
    <name type="scientific">Pseudogymnoascus verrucosus</name>
    <dbReference type="NCBI Taxonomy" id="342668"/>
    <lineage>
        <taxon>Eukaryota</taxon>
        <taxon>Fungi</taxon>
        <taxon>Dikarya</taxon>
        <taxon>Ascomycota</taxon>
        <taxon>Pezizomycotina</taxon>
        <taxon>Leotiomycetes</taxon>
        <taxon>Thelebolales</taxon>
        <taxon>Thelebolaceae</taxon>
        <taxon>Pseudogymnoascus</taxon>
    </lineage>
</organism>
<reference evidence="7" key="2">
    <citation type="journal article" date="2018" name="Nat. Commun.">
        <title>Extreme sensitivity to ultraviolet light in the fungal pathogen causing white-nose syndrome of bats.</title>
        <authorList>
            <person name="Palmer J.M."/>
            <person name="Drees K.P."/>
            <person name="Foster J.T."/>
            <person name="Lindner D.L."/>
        </authorList>
    </citation>
    <scope>NUCLEOTIDE SEQUENCE [LARGE SCALE GENOMIC DNA]</scope>
    <source>
        <strain evidence="7">UAMH 10579</strain>
    </source>
</reference>
<dbReference type="RefSeq" id="XP_018133020.1">
    <property type="nucleotide sequence ID" value="XM_018272085.1"/>
</dbReference>
<dbReference type="GO" id="GO:0010960">
    <property type="term" value="P:magnesium ion homeostasis"/>
    <property type="evidence" value="ECO:0007669"/>
    <property type="project" value="InterPro"/>
</dbReference>
<dbReference type="PANTHER" id="PTHR12064:SF97">
    <property type="entry name" value="METAL TRANSPORTER CNNM-5"/>
    <property type="match status" value="1"/>
</dbReference>
<evidence type="ECO:0000259" key="5">
    <source>
        <dbReference type="PROSITE" id="PS51846"/>
    </source>
</evidence>
<feature type="transmembrane region" description="Helical" evidence="4">
    <location>
        <begin position="158"/>
        <end position="180"/>
    </location>
</feature>
<dbReference type="GO" id="GO:0016020">
    <property type="term" value="C:membrane"/>
    <property type="evidence" value="ECO:0007669"/>
    <property type="project" value="UniProtKB-UniRule"/>
</dbReference>
<evidence type="ECO:0000256" key="2">
    <source>
        <dbReference type="PROSITE-ProRule" id="PRU01193"/>
    </source>
</evidence>
<dbReference type="GeneID" id="28835963"/>
<dbReference type="Pfam" id="PF01595">
    <property type="entry name" value="CNNM"/>
    <property type="match status" value="1"/>
</dbReference>
<evidence type="ECO:0000256" key="3">
    <source>
        <dbReference type="SAM" id="MobiDB-lite"/>
    </source>
</evidence>
<feature type="transmembrane region" description="Helical" evidence="4">
    <location>
        <begin position="42"/>
        <end position="67"/>
    </location>
</feature>
<feature type="region of interest" description="Disordered" evidence="3">
    <location>
        <begin position="489"/>
        <end position="522"/>
    </location>
</feature>
<dbReference type="GO" id="GO:0005737">
    <property type="term" value="C:cytoplasm"/>
    <property type="evidence" value="ECO:0007669"/>
    <property type="project" value="TreeGrafter"/>
</dbReference>
<evidence type="ECO:0000313" key="6">
    <source>
        <dbReference type="EMBL" id="OBT99287.1"/>
    </source>
</evidence>
<dbReference type="Proteomes" id="UP000091956">
    <property type="component" value="Unassembled WGS sequence"/>
</dbReference>
<keyword evidence="2 4" id="KW-0472">Membrane</keyword>
<name>A0A1B8GTX8_9PEZI</name>
<dbReference type="GO" id="GO:0030026">
    <property type="term" value="P:intracellular manganese ion homeostasis"/>
    <property type="evidence" value="ECO:0007669"/>
    <property type="project" value="TreeGrafter"/>
</dbReference>
<keyword evidence="1" id="KW-0677">Repeat</keyword>
<dbReference type="PANTHER" id="PTHR12064">
    <property type="entry name" value="METAL TRANSPORTER CNNM"/>
    <property type="match status" value="1"/>
</dbReference>
<dbReference type="InterPro" id="IPR046342">
    <property type="entry name" value="CBS_dom_sf"/>
</dbReference>
<reference evidence="6 7" key="1">
    <citation type="submission" date="2016-03" db="EMBL/GenBank/DDBJ databases">
        <title>Comparative genomics of Pseudogymnoascus destructans, the fungus causing white-nose syndrome of bats.</title>
        <authorList>
            <person name="Palmer J.M."/>
            <person name="Drees K.P."/>
            <person name="Foster J.T."/>
            <person name="Lindner D.L."/>
        </authorList>
    </citation>
    <scope>NUCLEOTIDE SEQUENCE [LARGE SCALE GENOMIC DNA]</scope>
    <source>
        <strain evidence="6 7">UAMH 10579</strain>
    </source>
</reference>
<accession>A0A1B8GTX8</accession>
<dbReference type="Gene3D" id="3.10.580.10">
    <property type="entry name" value="CBS-domain"/>
    <property type="match status" value="1"/>
</dbReference>
<feature type="domain" description="CNNM transmembrane" evidence="5">
    <location>
        <begin position="38"/>
        <end position="219"/>
    </location>
</feature>
<feature type="transmembrane region" description="Helical" evidence="4">
    <location>
        <begin position="127"/>
        <end position="146"/>
    </location>
</feature>
<keyword evidence="2 4" id="KW-0812">Transmembrane</keyword>
<protein>
    <recommendedName>
        <fullName evidence="5">CNNM transmembrane domain-containing protein</fullName>
    </recommendedName>
</protein>
<sequence>MAKGGSELTPRQAADFGNPGYSQPENCECYRRYRFDEDKAPFLGFLAVALTIVVIAALLAGLTLAISSLDMTWLQIMSTTGPKRQRRQAEIVSRIKRHASWFLCSMVLTSVVCMETLPIIVQSLFGTGWIPVVVSTIAIAICSELLPQYLIPRQALLWSYYCWPFIWTCMWLTAIISWPLSFFLDRLTLPKEREAMYTREQLAMLIKLHERQEKHGGHLGPDAGRAARGALDLDGRTLERSPLGSFYDSKSITDIAGDPEKADYTTSDIIVPWSAVKFIGIDDLVNEQFIVKIKQFSYSRIPVIGNEDLVTVAPTEHGGASNDQRIFGFLHIKTLLGLDLQNSGKEIRVRDLPLYPLPIVRDDLPLYDLLNMFQLGISRMAVVILAPARDWTDNQATLSPNIKDNTRAAVPLWSSATGVNVRGSLDLRKLGGRVDWIADFLDTTQNDAGDANPSPIVTGIRCPAPLGIITFEDILDALLQKTSRDEKDFFERRTFDPPTKSRKEGDDNTVRSSRSIFRSRRDIPTHASGAHVAFGGNSQGQGALRRRIPSKTTSAMDCTPGVAAFGMDGNDERSVSVHGALTADHSSYTENSEGGFHGPSSSADTELSTLAQRNISVNHKLRCLKGRSVNSTRTVSAPENPTEPAFQLGLDILPRHSSSGFSRFVGEAYDATSYEREVPGLDELPANLEDTSDVDEVLPQELVGGSALSSYYSSHSGVVARPQTSEPASHIANENVRAGSGMNTLPRMNFGPRLAIGTIISQEIHPREKSFHDDRSLLPSQWRDIESGESKENTARRTSFWI</sequence>
<keyword evidence="7" id="KW-1185">Reference proteome</keyword>